<protein>
    <submittedName>
        <fullName evidence="8">DMT family transporter</fullName>
    </submittedName>
</protein>
<feature type="transmembrane region" description="Helical" evidence="6">
    <location>
        <begin position="182"/>
        <end position="202"/>
    </location>
</feature>
<accession>A0A7L5BTL4</accession>
<keyword evidence="4 6" id="KW-1133">Transmembrane helix</keyword>
<feature type="domain" description="EamA" evidence="7">
    <location>
        <begin position="8"/>
        <end position="139"/>
    </location>
</feature>
<feature type="transmembrane region" description="Helical" evidence="6">
    <location>
        <begin position="7"/>
        <end position="26"/>
    </location>
</feature>
<organism evidence="8 9">
    <name type="scientific">Pikeienuella piscinae</name>
    <dbReference type="NCBI Taxonomy" id="2748098"/>
    <lineage>
        <taxon>Bacteria</taxon>
        <taxon>Pseudomonadati</taxon>
        <taxon>Pseudomonadota</taxon>
        <taxon>Alphaproteobacteria</taxon>
        <taxon>Rhodobacterales</taxon>
        <taxon>Paracoccaceae</taxon>
        <taxon>Pikeienuella</taxon>
    </lineage>
</organism>
<evidence type="ECO:0000256" key="6">
    <source>
        <dbReference type="SAM" id="Phobius"/>
    </source>
</evidence>
<gene>
    <name evidence="8" type="ORF">G5B40_04690</name>
</gene>
<keyword evidence="2" id="KW-1003">Cell membrane</keyword>
<dbReference type="InterPro" id="IPR051258">
    <property type="entry name" value="Diverse_Substrate_Transporter"/>
</dbReference>
<feature type="transmembrane region" description="Helical" evidence="6">
    <location>
        <begin position="214"/>
        <end position="235"/>
    </location>
</feature>
<feature type="transmembrane region" description="Helical" evidence="6">
    <location>
        <begin position="92"/>
        <end position="117"/>
    </location>
</feature>
<dbReference type="Pfam" id="PF00892">
    <property type="entry name" value="EamA"/>
    <property type="match status" value="2"/>
</dbReference>
<dbReference type="Proteomes" id="UP000503336">
    <property type="component" value="Chromosome"/>
</dbReference>
<dbReference type="EMBL" id="CP049056">
    <property type="protein sequence ID" value="QIE54802.1"/>
    <property type="molecule type" value="Genomic_DNA"/>
</dbReference>
<dbReference type="RefSeq" id="WP_165095662.1">
    <property type="nucleotide sequence ID" value="NZ_CP049056.1"/>
</dbReference>
<feature type="transmembrane region" description="Helical" evidence="6">
    <location>
        <begin position="38"/>
        <end position="56"/>
    </location>
</feature>
<feature type="transmembrane region" description="Helical" evidence="6">
    <location>
        <begin position="247"/>
        <end position="264"/>
    </location>
</feature>
<evidence type="ECO:0000256" key="1">
    <source>
        <dbReference type="ARBA" id="ARBA00004651"/>
    </source>
</evidence>
<proteinExistence type="predicted"/>
<keyword evidence="3 6" id="KW-0812">Transmembrane</keyword>
<comment type="subcellular location">
    <subcellularLocation>
        <location evidence="1">Cell membrane</location>
        <topology evidence="1">Multi-pass membrane protein</topology>
    </subcellularLocation>
</comment>
<evidence type="ECO:0000256" key="3">
    <source>
        <dbReference type="ARBA" id="ARBA00022692"/>
    </source>
</evidence>
<evidence type="ECO:0000256" key="2">
    <source>
        <dbReference type="ARBA" id="ARBA00022475"/>
    </source>
</evidence>
<dbReference type="InterPro" id="IPR000620">
    <property type="entry name" value="EamA_dom"/>
</dbReference>
<feature type="transmembrane region" description="Helical" evidence="6">
    <location>
        <begin position="270"/>
        <end position="287"/>
    </location>
</feature>
<evidence type="ECO:0000313" key="8">
    <source>
        <dbReference type="EMBL" id="QIE54802.1"/>
    </source>
</evidence>
<evidence type="ECO:0000256" key="5">
    <source>
        <dbReference type="ARBA" id="ARBA00023136"/>
    </source>
</evidence>
<sequence>MRDPSLTIGLLSALGVIAIWSGFIVISRAGVTSGLTPHDVAAVRFMVSGAIILPFLRKWWPLHLPLGAQIVLALSGPGALYSLLLYEGLSNASAAFGGVFANGSIPIFTMLLMFVLAGERPGRWRLFAVTIIIVGGALLGFGGAMSGGDDMIVGAALFLTASAVLSVYLVGVRLWSVTPRQALAVVTGPSALLYLPLWWLALPSTMGTAAPSMIALQALYQGLGPGVLAVVLFALTARHLGPTPTAGVSATVPATAALLAVPVLGEIPTAPEWVGIAVVTAGLYLLLRRA</sequence>
<evidence type="ECO:0000259" key="7">
    <source>
        <dbReference type="Pfam" id="PF00892"/>
    </source>
</evidence>
<keyword evidence="5 6" id="KW-0472">Membrane</keyword>
<dbReference type="KEGG" id="hdh:G5B40_04690"/>
<feature type="transmembrane region" description="Helical" evidence="6">
    <location>
        <begin position="68"/>
        <end position="86"/>
    </location>
</feature>
<feature type="transmembrane region" description="Helical" evidence="6">
    <location>
        <begin position="151"/>
        <end position="170"/>
    </location>
</feature>
<dbReference type="SUPFAM" id="SSF103481">
    <property type="entry name" value="Multidrug resistance efflux transporter EmrE"/>
    <property type="match status" value="2"/>
</dbReference>
<dbReference type="PANTHER" id="PTHR42920:SF11">
    <property type="entry name" value="INNER MEMBRANE PROTEIN YTFF"/>
    <property type="match status" value="1"/>
</dbReference>
<dbReference type="InterPro" id="IPR037185">
    <property type="entry name" value="EmrE-like"/>
</dbReference>
<feature type="domain" description="EamA" evidence="7">
    <location>
        <begin position="154"/>
        <end position="287"/>
    </location>
</feature>
<feature type="transmembrane region" description="Helical" evidence="6">
    <location>
        <begin position="124"/>
        <end position="145"/>
    </location>
</feature>
<keyword evidence="9" id="KW-1185">Reference proteome</keyword>
<reference evidence="8 9" key="1">
    <citation type="submission" date="2020-02" db="EMBL/GenBank/DDBJ databases">
        <title>complete genome sequence of Rhodobacteraceae bacterium.</title>
        <authorList>
            <person name="Park J."/>
            <person name="Kim Y.-S."/>
            <person name="Kim K.-H."/>
        </authorList>
    </citation>
    <scope>NUCLEOTIDE SEQUENCE [LARGE SCALE GENOMIC DNA]</scope>
    <source>
        <strain evidence="8 9">RR4-56</strain>
    </source>
</reference>
<evidence type="ECO:0000256" key="4">
    <source>
        <dbReference type="ARBA" id="ARBA00022989"/>
    </source>
</evidence>
<dbReference type="AlphaFoldDB" id="A0A7L5BTL4"/>
<dbReference type="PANTHER" id="PTHR42920">
    <property type="entry name" value="OS03G0707200 PROTEIN-RELATED"/>
    <property type="match status" value="1"/>
</dbReference>
<dbReference type="GO" id="GO:0005886">
    <property type="term" value="C:plasma membrane"/>
    <property type="evidence" value="ECO:0007669"/>
    <property type="project" value="UniProtKB-SubCell"/>
</dbReference>
<evidence type="ECO:0000313" key="9">
    <source>
        <dbReference type="Proteomes" id="UP000503336"/>
    </source>
</evidence>
<name>A0A7L5BTL4_9RHOB</name>